<dbReference type="EMBL" id="CAKXYY010000005">
    <property type="protein sequence ID" value="CAH2352033.1"/>
    <property type="molecule type" value="Genomic_DNA"/>
</dbReference>
<protein>
    <submittedName>
        <fullName evidence="3">Steryl acetyl hydrolase mug81</fullName>
    </submittedName>
</protein>
<dbReference type="InterPro" id="IPR050300">
    <property type="entry name" value="GDXG_lipolytic_enzyme"/>
</dbReference>
<evidence type="ECO:0000256" key="1">
    <source>
        <dbReference type="ARBA" id="ARBA00022801"/>
    </source>
</evidence>
<dbReference type="SUPFAM" id="SSF53474">
    <property type="entry name" value="alpha/beta-Hydrolases"/>
    <property type="match status" value="1"/>
</dbReference>
<name>A0A9P0QNK6_9ASCO</name>
<evidence type="ECO:0000313" key="3">
    <source>
        <dbReference type="EMBL" id="CAH2352033.1"/>
    </source>
</evidence>
<proteinExistence type="predicted"/>
<evidence type="ECO:0000313" key="4">
    <source>
        <dbReference type="Proteomes" id="UP000837801"/>
    </source>
</evidence>
<dbReference type="PANTHER" id="PTHR48081">
    <property type="entry name" value="AB HYDROLASE SUPERFAMILY PROTEIN C4A8.06C"/>
    <property type="match status" value="1"/>
</dbReference>
<evidence type="ECO:0000256" key="2">
    <source>
        <dbReference type="SAM" id="Phobius"/>
    </source>
</evidence>
<keyword evidence="1 3" id="KW-0378">Hydrolase</keyword>
<gene>
    <name evidence="3" type="ORF">CLIB1423_05S04104</name>
</gene>
<dbReference type="GO" id="GO:0016787">
    <property type="term" value="F:hydrolase activity"/>
    <property type="evidence" value="ECO:0007669"/>
    <property type="project" value="UniProtKB-KW"/>
</dbReference>
<sequence>MTTIPSITLVLFAITLPIRIIYLIASHYILGSGFQKYQGDLINHIKLSCFKSSSDFFTSSDYKLIGSYKIGKVFERFRSGYPHIVSKLSNYGEEYDSRSTWLVKSSSTLKDSNDPIIVYLHGGGYRLQFTPPQMQSLISTYFLLQPDKKEKLSVLVLDYRLSISGDTFPAPIEDLHQTYQNLTVRDGNTNIIFLGDSAGGNLALTYLQHLKSLNTKDVVYPSNLVLVAPWVRVKPTEEQYVPGSSWYDNRPRDLLQYRRFSSYNNMKHIFGDSDVKSVKVSPLSSPFNVHDWEDIPTIKNNTLVICGEFESFRDDILEFSKLVFGCPFFKVNSEAYNSSDGTYNPSIHEYQSETENGKVGFRLFVEPMGIHDSAFMLESAVDKLVKDDKVEVDELDDKYYFGIKRMVNFLNEVL</sequence>
<dbReference type="PANTHER" id="PTHR48081:SF31">
    <property type="entry name" value="STERYL ACETYL HYDROLASE MUG81-RELATED"/>
    <property type="match status" value="1"/>
</dbReference>
<reference evidence="3" key="1">
    <citation type="submission" date="2022-03" db="EMBL/GenBank/DDBJ databases">
        <authorList>
            <person name="Legras J.-L."/>
            <person name="Devillers H."/>
            <person name="Grondin C."/>
        </authorList>
    </citation>
    <scope>NUCLEOTIDE SEQUENCE</scope>
    <source>
        <strain evidence="3">CLIB 1423</strain>
    </source>
</reference>
<organism evidence="3 4">
    <name type="scientific">[Candida] railenensis</name>
    <dbReference type="NCBI Taxonomy" id="45579"/>
    <lineage>
        <taxon>Eukaryota</taxon>
        <taxon>Fungi</taxon>
        <taxon>Dikarya</taxon>
        <taxon>Ascomycota</taxon>
        <taxon>Saccharomycotina</taxon>
        <taxon>Pichiomycetes</taxon>
        <taxon>Debaryomycetaceae</taxon>
        <taxon>Kurtzmaniella</taxon>
    </lineage>
</organism>
<comment type="caution">
    <text evidence="3">The sequence shown here is derived from an EMBL/GenBank/DDBJ whole genome shotgun (WGS) entry which is preliminary data.</text>
</comment>
<dbReference type="Pfam" id="PF10340">
    <property type="entry name" value="Say1_Mug180"/>
    <property type="match status" value="1"/>
</dbReference>
<feature type="transmembrane region" description="Helical" evidence="2">
    <location>
        <begin position="6"/>
        <end position="30"/>
    </location>
</feature>
<dbReference type="Proteomes" id="UP000837801">
    <property type="component" value="Unassembled WGS sequence"/>
</dbReference>
<keyword evidence="2" id="KW-1133">Transmembrane helix</keyword>
<dbReference type="InterPro" id="IPR019436">
    <property type="entry name" value="Say1-like"/>
</dbReference>
<accession>A0A9P0QNK6</accession>
<keyword evidence="4" id="KW-1185">Reference proteome</keyword>
<dbReference type="InterPro" id="IPR029058">
    <property type="entry name" value="AB_hydrolase_fold"/>
</dbReference>
<dbReference type="OrthoDB" id="2152029at2759"/>
<dbReference type="AlphaFoldDB" id="A0A9P0QNK6"/>
<keyword evidence="2" id="KW-0812">Transmembrane</keyword>
<keyword evidence="2" id="KW-0472">Membrane</keyword>
<dbReference type="Gene3D" id="3.40.50.1820">
    <property type="entry name" value="alpha/beta hydrolase"/>
    <property type="match status" value="1"/>
</dbReference>